<sequence>MGNTFIRAREIVTGGFLRVAPVDTQYDPTLLGPYIDLAESKYIRDIIGREFFEELKVKRTPNDISYNPAYPPLQIMFPSDPALEALFIEGKLFNLIAWGLINESLPHTHFQMTSMGVQTPTSLNANAAQGNEMRYLADRLKDNITFLTKEVQFYLCENKELYTVYGFKPEDYCDDCSKLKNRFQNNSTLPIWY</sequence>
<organism evidence="1">
    <name type="scientific">marine sediment metagenome</name>
    <dbReference type="NCBI Taxonomy" id="412755"/>
    <lineage>
        <taxon>unclassified sequences</taxon>
        <taxon>metagenomes</taxon>
        <taxon>ecological metagenomes</taxon>
    </lineage>
</organism>
<protein>
    <submittedName>
        <fullName evidence="1">Uncharacterized protein</fullName>
    </submittedName>
</protein>
<dbReference type="EMBL" id="BARS01004423">
    <property type="protein sequence ID" value="GAF78005.1"/>
    <property type="molecule type" value="Genomic_DNA"/>
</dbReference>
<name>X0TPH4_9ZZZZ</name>
<accession>X0TPH4</accession>
<comment type="caution">
    <text evidence="1">The sequence shown here is derived from an EMBL/GenBank/DDBJ whole genome shotgun (WGS) entry which is preliminary data.</text>
</comment>
<dbReference type="AlphaFoldDB" id="X0TPH4"/>
<reference evidence="1" key="1">
    <citation type="journal article" date="2014" name="Front. Microbiol.">
        <title>High frequency of phylogenetically diverse reductive dehalogenase-homologous genes in deep subseafloor sedimentary metagenomes.</title>
        <authorList>
            <person name="Kawai M."/>
            <person name="Futagami T."/>
            <person name="Toyoda A."/>
            <person name="Takaki Y."/>
            <person name="Nishi S."/>
            <person name="Hori S."/>
            <person name="Arai W."/>
            <person name="Tsubouchi T."/>
            <person name="Morono Y."/>
            <person name="Uchiyama I."/>
            <person name="Ito T."/>
            <person name="Fujiyama A."/>
            <person name="Inagaki F."/>
            <person name="Takami H."/>
        </authorList>
    </citation>
    <scope>NUCLEOTIDE SEQUENCE</scope>
    <source>
        <strain evidence="1">Expedition CK06-06</strain>
    </source>
</reference>
<evidence type="ECO:0000313" key="1">
    <source>
        <dbReference type="EMBL" id="GAF78005.1"/>
    </source>
</evidence>
<proteinExistence type="predicted"/>
<gene>
    <name evidence="1" type="ORF">S01H1_08645</name>
</gene>